<comment type="caution">
    <text evidence="1">The sequence shown here is derived from an EMBL/GenBank/DDBJ whole genome shotgun (WGS) entry which is preliminary data.</text>
</comment>
<dbReference type="Proteomes" id="UP000176244">
    <property type="component" value="Unassembled WGS sequence"/>
</dbReference>
<dbReference type="AlphaFoldDB" id="A0A1F2PMW9"/>
<evidence type="ECO:0000313" key="1">
    <source>
        <dbReference type="EMBL" id="OFV72036.1"/>
    </source>
</evidence>
<name>A0A1F2PMW9_9FIRM</name>
<accession>A0A1F2PMW9</accession>
<proteinExistence type="predicted"/>
<protein>
    <submittedName>
        <fullName evidence="1">Uncharacterized protein</fullName>
    </submittedName>
</protein>
<sequence>MTARNVDLMPNVNLKINSVRANANRPYEPRVTALGLTYYMEHIIVLDCIIPNI</sequence>
<organism evidence="1 2">
    <name type="scientific">Acetobacterium wieringae</name>
    <dbReference type="NCBI Taxonomy" id="52694"/>
    <lineage>
        <taxon>Bacteria</taxon>
        <taxon>Bacillati</taxon>
        <taxon>Bacillota</taxon>
        <taxon>Clostridia</taxon>
        <taxon>Eubacteriales</taxon>
        <taxon>Eubacteriaceae</taxon>
        <taxon>Acetobacterium</taxon>
    </lineage>
</organism>
<dbReference type="STRING" id="52694.ACWI_05100"/>
<gene>
    <name evidence="1" type="ORF">ACWI_05100</name>
</gene>
<evidence type="ECO:0000313" key="2">
    <source>
        <dbReference type="Proteomes" id="UP000176244"/>
    </source>
</evidence>
<reference evidence="1 2" key="1">
    <citation type="submission" date="2015-09" db="EMBL/GenBank/DDBJ databases">
        <title>Genome sequence of Acetobacterium wieringae DSM 1911.</title>
        <authorList>
            <person name="Poehlein A."/>
            <person name="Bengelsdorf F.R."/>
            <person name="Schiel-Bengelsdorf B."/>
            <person name="Duerre P."/>
            <person name="Daniel R."/>
        </authorList>
    </citation>
    <scope>NUCLEOTIDE SEQUENCE [LARGE SCALE GENOMIC DNA]</scope>
    <source>
        <strain evidence="1 2">DSM 1911</strain>
    </source>
</reference>
<dbReference type="EMBL" id="LKEU01000013">
    <property type="protein sequence ID" value="OFV72036.1"/>
    <property type="molecule type" value="Genomic_DNA"/>
</dbReference>